<dbReference type="RefSeq" id="WP_273929318.1">
    <property type="nucleotide sequence ID" value="NZ_JAQSIO010000012.1"/>
</dbReference>
<feature type="domain" description="HAMP" evidence="7">
    <location>
        <begin position="229"/>
        <end position="273"/>
    </location>
</feature>
<evidence type="ECO:0000313" key="9">
    <source>
        <dbReference type="Proteomes" id="UP001528672"/>
    </source>
</evidence>
<reference evidence="8 9" key="1">
    <citation type="submission" date="2023-02" db="EMBL/GenBank/DDBJ databases">
        <title>Bacterial whole genome sequence for Curvibacter sp. HBC28.</title>
        <authorList>
            <person name="Le V."/>
            <person name="Ko S.-R."/>
            <person name="Ahn C.-Y."/>
            <person name="Oh H.-M."/>
        </authorList>
    </citation>
    <scope>NUCLEOTIDE SEQUENCE [LARGE SCALE GENOMIC DNA]</scope>
    <source>
        <strain evidence="8 9">HBC28</strain>
    </source>
</reference>
<keyword evidence="1" id="KW-0488">Methylation</keyword>
<gene>
    <name evidence="8" type="ORF">PSQ39_20400</name>
</gene>
<evidence type="ECO:0000313" key="8">
    <source>
        <dbReference type="EMBL" id="MDD0817005.1"/>
    </source>
</evidence>
<comment type="caution">
    <text evidence="8">The sequence shown here is derived from an EMBL/GenBank/DDBJ whole genome shotgun (WGS) entry which is preliminary data.</text>
</comment>
<feature type="compositionally biased region" description="Low complexity" evidence="4">
    <location>
        <begin position="527"/>
        <end position="548"/>
    </location>
</feature>
<keyword evidence="3" id="KW-0807">Transducer</keyword>
<feature type="region of interest" description="Disordered" evidence="4">
    <location>
        <begin position="527"/>
        <end position="594"/>
    </location>
</feature>
<feature type="compositionally biased region" description="Low complexity" evidence="4">
    <location>
        <begin position="556"/>
        <end position="565"/>
    </location>
</feature>
<keyword evidence="5" id="KW-0472">Membrane</keyword>
<dbReference type="InterPro" id="IPR004090">
    <property type="entry name" value="Chemotax_Me-accpt_rcpt"/>
</dbReference>
<evidence type="ECO:0000259" key="6">
    <source>
        <dbReference type="PROSITE" id="PS50111"/>
    </source>
</evidence>
<dbReference type="CDD" id="cd11386">
    <property type="entry name" value="MCP_signal"/>
    <property type="match status" value="1"/>
</dbReference>
<comment type="similarity">
    <text evidence="2">Belongs to the methyl-accepting chemotaxis (MCP) protein family.</text>
</comment>
<accession>A0ABT5MP55</accession>
<dbReference type="InterPro" id="IPR047347">
    <property type="entry name" value="YvaQ-like_sensor"/>
</dbReference>
<dbReference type="PANTHER" id="PTHR43531">
    <property type="entry name" value="PROTEIN ICFG"/>
    <property type="match status" value="1"/>
</dbReference>
<name>A0ABT5MP55_9BURK</name>
<evidence type="ECO:0000259" key="7">
    <source>
        <dbReference type="PROSITE" id="PS50885"/>
    </source>
</evidence>
<evidence type="ECO:0000256" key="5">
    <source>
        <dbReference type="SAM" id="Phobius"/>
    </source>
</evidence>
<dbReference type="PANTHER" id="PTHR43531:SF14">
    <property type="entry name" value="METHYL-ACCEPTING CHEMOTAXIS PROTEIN I-RELATED"/>
    <property type="match status" value="1"/>
</dbReference>
<evidence type="ECO:0000256" key="2">
    <source>
        <dbReference type="ARBA" id="ARBA00029447"/>
    </source>
</evidence>
<dbReference type="InterPro" id="IPR003660">
    <property type="entry name" value="HAMP_dom"/>
</dbReference>
<evidence type="ECO:0000256" key="4">
    <source>
        <dbReference type="SAM" id="MobiDB-lite"/>
    </source>
</evidence>
<protein>
    <submittedName>
        <fullName evidence="8">Methyl-accepting chemotaxis protein</fullName>
    </submittedName>
</protein>
<keyword evidence="9" id="KW-1185">Reference proteome</keyword>
<dbReference type="InterPro" id="IPR051310">
    <property type="entry name" value="MCP_chemotaxis"/>
</dbReference>
<feature type="domain" description="Methyl-accepting transducer" evidence="6">
    <location>
        <begin position="278"/>
        <end position="507"/>
    </location>
</feature>
<dbReference type="CDD" id="cd19411">
    <property type="entry name" value="MCP2201-like_sensor"/>
    <property type="match status" value="1"/>
</dbReference>
<dbReference type="EMBL" id="JAQSIO010000012">
    <property type="protein sequence ID" value="MDD0817005.1"/>
    <property type="molecule type" value="Genomic_DNA"/>
</dbReference>
<evidence type="ECO:0000256" key="3">
    <source>
        <dbReference type="PROSITE-ProRule" id="PRU00284"/>
    </source>
</evidence>
<dbReference type="Proteomes" id="UP001528672">
    <property type="component" value="Unassembled WGS sequence"/>
</dbReference>
<evidence type="ECO:0000256" key="1">
    <source>
        <dbReference type="ARBA" id="ARBA00022481"/>
    </source>
</evidence>
<dbReference type="SUPFAM" id="SSF58104">
    <property type="entry name" value="Methyl-accepting chemotaxis protein (MCP) signaling domain"/>
    <property type="match status" value="1"/>
</dbReference>
<dbReference type="SMART" id="SM00283">
    <property type="entry name" value="MA"/>
    <property type="match status" value="1"/>
</dbReference>
<keyword evidence="5" id="KW-1133">Transmembrane helix</keyword>
<dbReference type="InterPro" id="IPR024478">
    <property type="entry name" value="HlyB_4HB_MCP"/>
</dbReference>
<dbReference type="InterPro" id="IPR004089">
    <property type="entry name" value="MCPsignal_dom"/>
</dbReference>
<proteinExistence type="inferred from homology"/>
<feature type="transmembrane region" description="Helical" evidence="5">
    <location>
        <begin position="15"/>
        <end position="34"/>
    </location>
</feature>
<dbReference type="Gene3D" id="1.10.287.950">
    <property type="entry name" value="Methyl-accepting chemotaxis protein"/>
    <property type="match status" value="1"/>
</dbReference>
<dbReference type="Pfam" id="PF12729">
    <property type="entry name" value="4HB_MCP_1"/>
    <property type="match status" value="1"/>
</dbReference>
<keyword evidence="5" id="KW-0812">Transmembrane</keyword>
<feature type="transmembrane region" description="Helical" evidence="5">
    <location>
        <begin position="196"/>
        <end position="217"/>
    </location>
</feature>
<dbReference type="Pfam" id="PF00015">
    <property type="entry name" value="MCPsignal"/>
    <property type="match status" value="1"/>
</dbReference>
<dbReference type="PRINTS" id="PR00260">
    <property type="entry name" value="CHEMTRNSDUCR"/>
</dbReference>
<organism evidence="8 9">
    <name type="scientific">Curvibacter microcysteis</name>
    <dbReference type="NCBI Taxonomy" id="3026419"/>
    <lineage>
        <taxon>Bacteria</taxon>
        <taxon>Pseudomonadati</taxon>
        <taxon>Pseudomonadota</taxon>
        <taxon>Betaproteobacteria</taxon>
        <taxon>Burkholderiales</taxon>
        <taxon>Comamonadaceae</taxon>
        <taxon>Curvibacter</taxon>
    </lineage>
</organism>
<dbReference type="PROSITE" id="PS50111">
    <property type="entry name" value="CHEMOTAXIS_TRANSDUC_2"/>
    <property type="match status" value="1"/>
</dbReference>
<sequence length="594" mass="61740">MGLIQFTQLKVSTRLALGFGMLVASLVLVGALALNKFSLLTTQLDMLINNRMVKVTQFTEIKDKMQTVARITRTVALIEDVKDAQAQADKIPPLRARSSELLAQLEKTVVLPKSAELLKTIQSNQAAYDADIDAAIKLGLTGKPEDAKAATEILLTKVAPRQDLIFKALDDSVAVQQDLSQSAGAEAREAVASGQAWVLGITGIAIVLGIGLAWTIARSITRALGAEPDEVSEAVARVADGDLSLHITLRPGDTRSIMAAVQRMQTSLVQVVSTVRQGSEAVAAASAQIASGNRDLSGRTEEQASALEETAASMEELGSTVGHNADNARQANQLAQAAAGVASQGGAVVAEVVDTMKGINDSSRKIADIIGVIDGIAFQTNILALNAAVEAARAGEQGRGFAVVAGEVRTLAGRSAEASKEIRRLIQDSVERVESGSALVDRAGATMSEVVGSIQRVSDIMAEISAGSAEQAQGVNQIGEAITQMDQTTQQNAALVEEMSAAADSLRGQANDLVQAVAVFKLAAGSAAAAPRPAPRPRAQTSAPATPALGQRPAPKKVAQAAKAPTVPRPESLALASKAPAQRTAPADDNWESF</sequence>
<dbReference type="PROSITE" id="PS50885">
    <property type="entry name" value="HAMP"/>
    <property type="match status" value="1"/>
</dbReference>